<protein>
    <submittedName>
        <fullName evidence="2">Uncharacterized protein</fullName>
    </submittedName>
</protein>
<sequence length="142" mass="16131">MLRFIGKSYRYLVLMFIVTFSAFSLGATAQLLDGKTFTGPTGIVGESAEEQEVLTFNNGELYSESCAPWGFKSGIYTLKQQGETLYFTATTLSPDNGKIVWQGKIKGDVIEATYIWTKERWWWKDARQEKWFKGTLKTDGVN</sequence>
<keyword evidence="3" id="KW-1185">Reference proteome</keyword>
<name>A0A066RRL3_9GAMM</name>
<evidence type="ECO:0000313" key="3">
    <source>
        <dbReference type="Proteomes" id="UP000027192"/>
    </source>
</evidence>
<dbReference type="EMBL" id="JMIB01000038">
    <property type="protein sequence ID" value="KDM90038.1"/>
    <property type="molecule type" value="Genomic_DNA"/>
</dbReference>
<feature type="transmembrane region" description="Helical" evidence="1">
    <location>
        <begin position="12"/>
        <end position="32"/>
    </location>
</feature>
<keyword evidence="1" id="KW-0812">Transmembrane</keyword>
<dbReference type="RefSeq" id="WP_036756162.1">
    <property type="nucleotide sequence ID" value="NZ_JAGSGC010000008.1"/>
</dbReference>
<evidence type="ECO:0000256" key="1">
    <source>
        <dbReference type="SAM" id="Phobius"/>
    </source>
</evidence>
<keyword evidence="1" id="KW-1133">Transmembrane helix</keyword>
<accession>A0A066RRL3</accession>
<dbReference type="Proteomes" id="UP000027192">
    <property type="component" value="Unassembled WGS sequence"/>
</dbReference>
<keyword evidence="1" id="KW-0472">Membrane</keyword>
<dbReference type="OrthoDB" id="6119866at2"/>
<gene>
    <name evidence="2" type="ORF">EA58_19040</name>
</gene>
<proteinExistence type="predicted"/>
<dbReference type="AlphaFoldDB" id="A0A066RRL3"/>
<comment type="caution">
    <text evidence="2">The sequence shown here is derived from an EMBL/GenBank/DDBJ whole genome shotgun (WGS) entry which is preliminary data.</text>
</comment>
<evidence type="ECO:0000313" key="2">
    <source>
        <dbReference type="EMBL" id="KDM90038.1"/>
    </source>
</evidence>
<organism evidence="2 3">
    <name type="scientific">Photobacterium galatheae</name>
    <dbReference type="NCBI Taxonomy" id="1654360"/>
    <lineage>
        <taxon>Bacteria</taxon>
        <taxon>Pseudomonadati</taxon>
        <taxon>Pseudomonadota</taxon>
        <taxon>Gammaproteobacteria</taxon>
        <taxon>Vibrionales</taxon>
        <taxon>Vibrionaceae</taxon>
        <taxon>Photobacterium</taxon>
    </lineage>
</organism>
<reference evidence="2 3" key="1">
    <citation type="submission" date="2014-04" db="EMBL/GenBank/DDBJ databases">
        <title>Draft genome sequence of Photobacterium halotolerans S2753: a solonamide, ngercheumicin and holomycin producer.</title>
        <authorList>
            <person name="Machado H.R."/>
            <person name="Gram L."/>
        </authorList>
    </citation>
    <scope>NUCLEOTIDE SEQUENCE [LARGE SCALE GENOMIC DNA]</scope>
    <source>
        <strain evidence="2 3">S2753</strain>
    </source>
</reference>